<keyword evidence="3 4" id="KW-0067">ATP-binding</keyword>
<dbReference type="EMBL" id="CP058215">
    <property type="protein sequence ID" value="QLC50239.1"/>
    <property type="molecule type" value="Genomic_DNA"/>
</dbReference>
<dbReference type="RefSeq" id="WP_176965295.1">
    <property type="nucleotide sequence ID" value="NZ_CP058215.1"/>
</dbReference>
<keyword evidence="1" id="KW-0436">Ligase</keyword>
<dbReference type="AlphaFoldDB" id="A0A7D5E8A3"/>
<dbReference type="PANTHER" id="PTHR43055:SF1">
    <property type="entry name" value="FORMATE-DEPENDENT PHOSPHORIBOSYLGLYCINAMIDE FORMYLTRANSFERASE"/>
    <property type="match status" value="1"/>
</dbReference>
<dbReference type="Proteomes" id="UP000509594">
    <property type="component" value="Chromosome"/>
</dbReference>
<dbReference type="PROSITE" id="PS50975">
    <property type="entry name" value="ATP_GRASP"/>
    <property type="match status" value="1"/>
</dbReference>
<dbReference type="Pfam" id="PF02655">
    <property type="entry name" value="ATP-grasp_3"/>
    <property type="match status" value="1"/>
</dbReference>
<sequence>MKNILVIGFSTRNIICSGNRAGYNMYAIDAFCDHDMLECARAAIKLDIGEGFHAENIEISDLCGIIDSFGIEFDAIIPASGFETISFPKNYPILCNDHDIMKEVTDKSRFARLLSSLNLPHPQTYSLSEIENINSPIMVKPACSGGGILNRVLYDWNDLQSYLDSLNRMHIQLTEKDLVFQDYLQGIPASVSVISTEDRASAVAINEQLIGIPWLTGLPFAYCGNITPLYTPFSDQMKNIAENLILELGLVGSSGVDFLITENGPVIIEVNARFQGSLDTVELSTGLNLFEAHMQAFEGKLPEEPRNREYAARAIIYGDRNIEVSAHLHEKILEKRSVDVPNTGDIVGPDEPLTSVLSTGNCREEVIREARSSVMFIRECLDLDSPQENGPRTESTYVQNIK</sequence>
<evidence type="ECO:0000256" key="3">
    <source>
        <dbReference type="ARBA" id="ARBA00022840"/>
    </source>
</evidence>
<dbReference type="PIRSF" id="PIRSF016817">
    <property type="entry name" value="UCP016817_carboligase"/>
    <property type="match status" value="1"/>
</dbReference>
<dbReference type="KEGG" id="mzi:HWN40_08290"/>
<dbReference type="InterPro" id="IPR003806">
    <property type="entry name" value="ATP-grasp_PylC-type"/>
</dbReference>
<evidence type="ECO:0000256" key="1">
    <source>
        <dbReference type="ARBA" id="ARBA00022598"/>
    </source>
</evidence>
<evidence type="ECO:0000256" key="4">
    <source>
        <dbReference type="PROSITE-ProRule" id="PRU00409"/>
    </source>
</evidence>
<dbReference type="SUPFAM" id="SSF56059">
    <property type="entry name" value="Glutathione synthetase ATP-binding domain-like"/>
    <property type="match status" value="1"/>
</dbReference>
<dbReference type="PANTHER" id="PTHR43055">
    <property type="entry name" value="FORMATE-DEPENDENT PHOSPHORIBOSYLGLYCINAMIDE FORMYLTRANSFERASE"/>
    <property type="match status" value="1"/>
</dbReference>
<dbReference type="GeneID" id="55821667"/>
<evidence type="ECO:0000313" key="7">
    <source>
        <dbReference type="Proteomes" id="UP000509594"/>
    </source>
</evidence>
<reference evidence="6 7" key="1">
    <citation type="submission" date="2020-06" db="EMBL/GenBank/DDBJ databases">
        <title>Methanolobus halotolerans sp. nov., isolated from a saline lake Tus in Siberia.</title>
        <authorList>
            <person name="Shen Y."/>
            <person name="Chen S.-C."/>
            <person name="Lai M.-C."/>
            <person name="Huang H.-H."/>
            <person name="Chiu H.-H."/>
            <person name="Tang S.-L."/>
            <person name="Rogozin D.Y."/>
            <person name="Degermendzhy A.G."/>
        </authorList>
    </citation>
    <scope>NUCLEOTIDE SEQUENCE [LARGE SCALE GENOMIC DNA]</scope>
    <source>
        <strain evidence="6 7">DSM 21339</strain>
    </source>
</reference>
<feature type="domain" description="ATP-grasp" evidence="5">
    <location>
        <begin position="102"/>
        <end position="298"/>
    </location>
</feature>
<dbReference type="GO" id="GO:0005829">
    <property type="term" value="C:cytosol"/>
    <property type="evidence" value="ECO:0007669"/>
    <property type="project" value="TreeGrafter"/>
</dbReference>
<keyword evidence="7" id="KW-1185">Reference proteome</keyword>
<dbReference type="Gene3D" id="3.30.470.20">
    <property type="entry name" value="ATP-grasp fold, B domain"/>
    <property type="match status" value="1"/>
</dbReference>
<dbReference type="GO" id="GO:0005524">
    <property type="term" value="F:ATP binding"/>
    <property type="evidence" value="ECO:0007669"/>
    <property type="project" value="UniProtKB-UniRule"/>
</dbReference>
<dbReference type="OrthoDB" id="11959at2157"/>
<accession>A0A7D5E8A3</accession>
<organism evidence="6 7">
    <name type="scientific">Methanolobus zinderi</name>
    <dbReference type="NCBI Taxonomy" id="536044"/>
    <lineage>
        <taxon>Archaea</taxon>
        <taxon>Methanobacteriati</taxon>
        <taxon>Methanobacteriota</taxon>
        <taxon>Stenosarchaea group</taxon>
        <taxon>Methanomicrobia</taxon>
        <taxon>Methanosarcinales</taxon>
        <taxon>Methanosarcinaceae</taxon>
        <taxon>Methanolobus</taxon>
    </lineage>
</organism>
<dbReference type="InterPro" id="IPR016677">
    <property type="entry name" value="UCP016817_carboligase"/>
</dbReference>
<evidence type="ECO:0000313" key="6">
    <source>
        <dbReference type="EMBL" id="QLC50239.1"/>
    </source>
</evidence>
<evidence type="ECO:0000259" key="5">
    <source>
        <dbReference type="PROSITE" id="PS50975"/>
    </source>
</evidence>
<protein>
    <submittedName>
        <fullName evidence="6">ATP-grasp domain-containing protein</fullName>
    </submittedName>
</protein>
<dbReference type="InterPro" id="IPR011761">
    <property type="entry name" value="ATP-grasp"/>
</dbReference>
<dbReference type="GO" id="GO:0046872">
    <property type="term" value="F:metal ion binding"/>
    <property type="evidence" value="ECO:0007669"/>
    <property type="project" value="InterPro"/>
</dbReference>
<name>A0A7D5E8A3_9EURY</name>
<proteinExistence type="predicted"/>
<gene>
    <name evidence="6" type="ORF">HWN40_08290</name>
</gene>
<dbReference type="GO" id="GO:0016874">
    <property type="term" value="F:ligase activity"/>
    <property type="evidence" value="ECO:0007669"/>
    <property type="project" value="UniProtKB-KW"/>
</dbReference>
<evidence type="ECO:0000256" key="2">
    <source>
        <dbReference type="ARBA" id="ARBA00022741"/>
    </source>
</evidence>
<keyword evidence="2 4" id="KW-0547">Nucleotide-binding</keyword>